<evidence type="ECO:0000313" key="2">
    <source>
        <dbReference type="EMBL" id="CAL5976146.1"/>
    </source>
</evidence>
<dbReference type="AlphaFoldDB" id="A0AA86U212"/>
<accession>A0AA86U212</accession>
<reference evidence="1" key="1">
    <citation type="submission" date="2023-06" db="EMBL/GenBank/DDBJ databases">
        <authorList>
            <person name="Kurt Z."/>
        </authorList>
    </citation>
    <scope>NUCLEOTIDE SEQUENCE</scope>
</reference>
<evidence type="ECO:0000313" key="1">
    <source>
        <dbReference type="EMBL" id="CAI9928228.1"/>
    </source>
</evidence>
<comment type="caution">
    <text evidence="1">The sequence shown here is derived from an EMBL/GenBank/DDBJ whole genome shotgun (WGS) entry which is preliminary data.</text>
</comment>
<dbReference type="Proteomes" id="UP001642409">
    <property type="component" value="Unassembled WGS sequence"/>
</dbReference>
<gene>
    <name evidence="1" type="ORF">HINF_LOCUS15873</name>
    <name evidence="2" type="ORF">HINF_LOCUS3686</name>
</gene>
<organism evidence="1">
    <name type="scientific">Hexamita inflata</name>
    <dbReference type="NCBI Taxonomy" id="28002"/>
    <lineage>
        <taxon>Eukaryota</taxon>
        <taxon>Metamonada</taxon>
        <taxon>Diplomonadida</taxon>
        <taxon>Hexamitidae</taxon>
        <taxon>Hexamitinae</taxon>
        <taxon>Hexamita</taxon>
    </lineage>
</organism>
<keyword evidence="3" id="KW-1185">Reference proteome</keyword>
<name>A0AA86U212_9EUKA</name>
<protein>
    <submittedName>
        <fullName evidence="2">Hypothetical_protein</fullName>
    </submittedName>
</protein>
<reference evidence="2 3" key="2">
    <citation type="submission" date="2024-07" db="EMBL/GenBank/DDBJ databases">
        <authorList>
            <person name="Akdeniz Z."/>
        </authorList>
    </citation>
    <scope>NUCLEOTIDE SEQUENCE [LARGE SCALE GENOMIC DNA]</scope>
</reference>
<proteinExistence type="predicted"/>
<evidence type="ECO:0000313" key="3">
    <source>
        <dbReference type="Proteomes" id="UP001642409"/>
    </source>
</evidence>
<dbReference type="EMBL" id="CAXDID020000006">
    <property type="protein sequence ID" value="CAL5976146.1"/>
    <property type="molecule type" value="Genomic_DNA"/>
</dbReference>
<sequence>MDVEFIKDGYPGPKLLYLNEALIDLLQMVSNVLHLVLVLQQNQKACFGFRSQYFSNCNYENSNQLAIPSLNLQITTNTISIGSKTVLLRLLIVQLLYHVLVLKQQCTVQGSLNKISINLHNSALEKPVYMALVLSSTMNFSSRGSYSMA</sequence>
<dbReference type="EMBL" id="CATOUU010000386">
    <property type="protein sequence ID" value="CAI9928228.1"/>
    <property type="molecule type" value="Genomic_DNA"/>
</dbReference>